<sequence length="169" mass="18224">MDLLKQSNNSGGRPDRRGITLVELLVASGIALTILVAVGLVYFTSNKSFKFGQATLSSGADLRLAMDWLGRDIRKAEGITKVVSGDTVTVTLQMPSSVASYDVVYVLDDEKNLKRNDGASVRTVATDIATFEVTTTDDTVALTLSSVKTVLGDQYQRSLTSRVTMRNAK</sequence>
<proteinExistence type="predicted"/>
<accession>A0A662D2Z6</accession>
<keyword evidence="1" id="KW-0472">Membrane</keyword>
<evidence type="ECO:0008006" key="4">
    <source>
        <dbReference type="Google" id="ProtNLM"/>
    </source>
</evidence>
<keyword evidence="1" id="KW-1133">Transmembrane helix</keyword>
<evidence type="ECO:0000313" key="3">
    <source>
        <dbReference type="Proteomes" id="UP000280417"/>
    </source>
</evidence>
<comment type="caution">
    <text evidence="2">The sequence shown here is derived from an EMBL/GenBank/DDBJ whole genome shotgun (WGS) entry which is preliminary data.</text>
</comment>
<reference evidence="2 3" key="1">
    <citation type="submission" date="2018-06" db="EMBL/GenBank/DDBJ databases">
        <title>Extensive metabolic versatility and redundancy in microbially diverse, dynamic hydrothermal sediments.</title>
        <authorList>
            <person name="Dombrowski N."/>
            <person name="Teske A."/>
            <person name="Baker B.J."/>
        </authorList>
    </citation>
    <scope>NUCLEOTIDE SEQUENCE [LARGE SCALE GENOMIC DNA]</scope>
    <source>
        <strain evidence="2">B3_G15</strain>
    </source>
</reference>
<feature type="transmembrane region" description="Helical" evidence="1">
    <location>
        <begin position="21"/>
        <end position="43"/>
    </location>
</feature>
<organism evidence="2 3">
    <name type="scientific">Aerophobetes bacterium</name>
    <dbReference type="NCBI Taxonomy" id="2030807"/>
    <lineage>
        <taxon>Bacteria</taxon>
        <taxon>Candidatus Aerophobota</taxon>
    </lineage>
</organism>
<name>A0A662D2Z6_UNCAE</name>
<evidence type="ECO:0000313" key="2">
    <source>
        <dbReference type="EMBL" id="RLE09348.1"/>
    </source>
</evidence>
<evidence type="ECO:0000256" key="1">
    <source>
        <dbReference type="SAM" id="Phobius"/>
    </source>
</evidence>
<dbReference type="PROSITE" id="PS00409">
    <property type="entry name" value="PROKAR_NTER_METHYL"/>
    <property type="match status" value="1"/>
</dbReference>
<dbReference type="InterPro" id="IPR012902">
    <property type="entry name" value="N_methyl_site"/>
</dbReference>
<dbReference type="EMBL" id="QMQA01000372">
    <property type="protein sequence ID" value="RLE09348.1"/>
    <property type="molecule type" value="Genomic_DNA"/>
</dbReference>
<keyword evidence="1" id="KW-0812">Transmembrane</keyword>
<dbReference type="Proteomes" id="UP000280417">
    <property type="component" value="Unassembled WGS sequence"/>
</dbReference>
<gene>
    <name evidence="2" type="ORF">DRJ04_09970</name>
</gene>
<protein>
    <recommendedName>
        <fullName evidence="4">Prepilin-type N-terminal cleavage/methylation domain-containing protein</fullName>
    </recommendedName>
</protein>
<dbReference type="AlphaFoldDB" id="A0A662D2Z6"/>